<dbReference type="GO" id="GO:0016787">
    <property type="term" value="F:hydrolase activity"/>
    <property type="evidence" value="ECO:0007669"/>
    <property type="project" value="UniProtKB-KW"/>
</dbReference>
<dbReference type="SUPFAM" id="SSF56784">
    <property type="entry name" value="HAD-like"/>
    <property type="match status" value="1"/>
</dbReference>
<dbReference type="InterPro" id="IPR023214">
    <property type="entry name" value="HAD_sf"/>
</dbReference>
<comment type="caution">
    <text evidence="3">The sequence shown here is derived from an EMBL/GenBank/DDBJ whole genome shotgun (WGS) entry which is preliminary data.</text>
</comment>
<gene>
    <name evidence="3" type="ORF">XD54_1287</name>
</gene>
<dbReference type="SFLD" id="SFLDS00003">
    <property type="entry name" value="Haloacid_Dehalogenase"/>
    <property type="match status" value="1"/>
</dbReference>
<proteinExistence type="inferred from homology"/>
<protein>
    <submittedName>
        <fullName evidence="3">Hydrolase, HAD superfamily</fullName>
    </submittedName>
</protein>
<dbReference type="Gene3D" id="1.10.150.400">
    <property type="match status" value="1"/>
</dbReference>
<dbReference type="PANTHER" id="PTHR43316">
    <property type="entry name" value="HYDROLASE, HALOACID DELAHOGENASE-RELATED"/>
    <property type="match status" value="1"/>
</dbReference>
<evidence type="ECO:0000256" key="2">
    <source>
        <dbReference type="ARBA" id="ARBA00022801"/>
    </source>
</evidence>
<dbReference type="EMBL" id="LGFD01000024">
    <property type="protein sequence ID" value="KUK17407.1"/>
    <property type="molecule type" value="Genomic_DNA"/>
</dbReference>
<evidence type="ECO:0000313" key="4">
    <source>
        <dbReference type="Proteomes" id="UP000053911"/>
    </source>
</evidence>
<organism evidence="3 4">
    <name type="scientific">Thermococcus sibiricus</name>
    <dbReference type="NCBI Taxonomy" id="172049"/>
    <lineage>
        <taxon>Archaea</taxon>
        <taxon>Methanobacteriati</taxon>
        <taxon>Methanobacteriota</taxon>
        <taxon>Thermococci</taxon>
        <taxon>Thermococcales</taxon>
        <taxon>Thermococcaceae</taxon>
        <taxon>Thermococcus</taxon>
    </lineage>
</organism>
<reference evidence="4" key="1">
    <citation type="journal article" date="2015" name="MBio">
        <title>Genome-Resolved Metagenomic Analysis Reveals Roles for Candidate Phyla and Other Microbial Community Members in Biogeochemical Transformations in Oil Reservoirs.</title>
        <authorList>
            <person name="Hu P."/>
            <person name="Tom L."/>
            <person name="Singh A."/>
            <person name="Thomas B.C."/>
            <person name="Baker B.J."/>
            <person name="Piceno Y.M."/>
            <person name="Andersen G.L."/>
            <person name="Banfield J.F."/>
        </authorList>
    </citation>
    <scope>NUCLEOTIDE SEQUENCE [LARGE SCALE GENOMIC DNA]</scope>
</reference>
<dbReference type="SFLD" id="SFLDG01129">
    <property type="entry name" value="C1.5:_HAD__Beta-PGM__Phosphata"/>
    <property type="match status" value="1"/>
</dbReference>
<dbReference type="PATRIC" id="fig|172049.5.peg.120"/>
<comment type="similarity">
    <text evidence="1">Belongs to the HAD-like hydrolase superfamily.</text>
</comment>
<keyword evidence="2 3" id="KW-0378">Hydrolase</keyword>
<dbReference type="Gene3D" id="3.40.50.1000">
    <property type="entry name" value="HAD superfamily/HAD-like"/>
    <property type="match status" value="1"/>
</dbReference>
<name>A0A101EL64_9EURY</name>
<dbReference type="AlphaFoldDB" id="A0A101EL64"/>
<evidence type="ECO:0000313" key="3">
    <source>
        <dbReference type="EMBL" id="KUK17407.1"/>
    </source>
</evidence>
<dbReference type="Proteomes" id="UP000053911">
    <property type="component" value="Unassembled WGS sequence"/>
</dbReference>
<dbReference type="Pfam" id="PF00702">
    <property type="entry name" value="Hydrolase"/>
    <property type="match status" value="1"/>
</dbReference>
<dbReference type="InterPro" id="IPR036412">
    <property type="entry name" value="HAD-like_sf"/>
</dbReference>
<sequence>MDRNSFNFSFIQYFSFEGLVLRSEMGDLIPNGIKFINPLLDLTSGAAPWCSGQAYGTLDPVTGVRIPAGLPNPRLQSNFFTLLLLITISNFSKVMTMIRLISFDVWNTLLDINVMIENLVKALSELLKVPEEEIAEKTIKTREEIKKIRKSRSGDPEKALEESQELLARALEVDVEIVKRAVAKATLSVDERIVLPEVKETLKKLHGKYIITTTGNVMFWPSTYTRLILEKFGLADYITKQFYSDEIKAYKPMKEAFLAPLRYFNVPPEEAIHIGDTKAEDFEGALNTGMHACWIDPETEKVEQIHEKGFVVKNTKDLLEVLQCF</sequence>
<evidence type="ECO:0000256" key="1">
    <source>
        <dbReference type="ARBA" id="ARBA00007958"/>
    </source>
</evidence>
<dbReference type="PANTHER" id="PTHR43316:SF3">
    <property type="entry name" value="HALOACID DEHALOGENASE, TYPE II (AFU_ORTHOLOGUE AFUA_2G07750)-RELATED"/>
    <property type="match status" value="1"/>
</dbReference>
<dbReference type="NCBIfam" id="TIGR01549">
    <property type="entry name" value="HAD-SF-IA-v1"/>
    <property type="match status" value="1"/>
</dbReference>
<dbReference type="InterPro" id="IPR051540">
    <property type="entry name" value="S-2-haloacid_dehalogenase"/>
</dbReference>
<dbReference type="InterPro" id="IPR006439">
    <property type="entry name" value="HAD-SF_hydro_IA"/>
</dbReference>
<accession>A0A101EL64</accession>